<dbReference type="RefSeq" id="WP_043962527.1">
    <property type="nucleotide sequence ID" value="NZ_JBEZEN010000010.1"/>
</dbReference>
<dbReference type="EMBL" id="JXSX01000001">
    <property type="protein sequence ID" value="KIR65716.1"/>
    <property type="molecule type" value="Genomic_DNA"/>
</dbReference>
<accession>A0A0D0X3P4</accession>
<reference evidence="3 4" key="1">
    <citation type="submission" date="2015-01" db="EMBL/GenBank/DDBJ databases">
        <title>Sequencing and annotation of Micromonospora carbonacea strain JXNU-1 genome.</title>
        <authorList>
            <person name="Long Z."/>
            <person name="Huang Y."/>
            <person name="Jiang Y."/>
        </authorList>
    </citation>
    <scope>NUCLEOTIDE SEQUENCE [LARGE SCALE GENOMIC DNA]</scope>
    <source>
        <strain evidence="3 4">JXNU-1</strain>
    </source>
</reference>
<dbReference type="SUPFAM" id="SSF50969">
    <property type="entry name" value="YVTN repeat-like/Quinoprotein amine dehydrogenase"/>
    <property type="match status" value="1"/>
</dbReference>
<organism evidence="3 4">
    <name type="scientific">Micromonospora haikouensis</name>
    <dbReference type="NCBI Taxonomy" id="686309"/>
    <lineage>
        <taxon>Bacteria</taxon>
        <taxon>Bacillati</taxon>
        <taxon>Actinomycetota</taxon>
        <taxon>Actinomycetes</taxon>
        <taxon>Micromonosporales</taxon>
        <taxon>Micromonosporaceae</taxon>
        <taxon>Micromonospora</taxon>
    </lineage>
</organism>
<dbReference type="PATRIC" id="fig|47853.6.peg.2175"/>
<dbReference type="InterPro" id="IPR015943">
    <property type="entry name" value="WD40/YVTN_repeat-like_dom_sf"/>
</dbReference>
<dbReference type="OrthoDB" id="3343890at2"/>
<feature type="region of interest" description="Disordered" evidence="1">
    <location>
        <begin position="1"/>
        <end position="25"/>
    </location>
</feature>
<feature type="compositionally biased region" description="Basic and acidic residues" evidence="1">
    <location>
        <begin position="7"/>
        <end position="17"/>
    </location>
</feature>
<feature type="domain" description="Pyrrolo-quinoline quinone repeat" evidence="2">
    <location>
        <begin position="59"/>
        <end position="187"/>
    </location>
</feature>
<evidence type="ECO:0000313" key="4">
    <source>
        <dbReference type="Proteomes" id="UP000032254"/>
    </source>
</evidence>
<dbReference type="AlphaFoldDB" id="A0A0D0X3P4"/>
<keyword evidence="4" id="KW-1185">Reference proteome</keyword>
<comment type="caution">
    <text evidence="3">The sequence shown here is derived from an EMBL/GenBank/DDBJ whole genome shotgun (WGS) entry which is preliminary data.</text>
</comment>
<dbReference type="InterPro" id="IPR011044">
    <property type="entry name" value="Quino_amine_DH_bsu"/>
</dbReference>
<protein>
    <recommendedName>
        <fullName evidence="2">Pyrrolo-quinoline quinone repeat domain-containing protein</fullName>
    </recommendedName>
</protein>
<evidence type="ECO:0000313" key="3">
    <source>
        <dbReference type="EMBL" id="KIR65716.1"/>
    </source>
</evidence>
<dbReference type="GeneID" id="301304512"/>
<dbReference type="InterPro" id="IPR002372">
    <property type="entry name" value="PQQ_rpt_dom"/>
</dbReference>
<evidence type="ECO:0000259" key="2">
    <source>
        <dbReference type="Pfam" id="PF13360"/>
    </source>
</evidence>
<gene>
    <name evidence="3" type="ORF">TK50_10230</name>
</gene>
<name>A0A0D0X3P4_9ACTN</name>
<evidence type="ECO:0000256" key="1">
    <source>
        <dbReference type="SAM" id="MobiDB-lite"/>
    </source>
</evidence>
<dbReference type="Gene3D" id="2.130.10.10">
    <property type="entry name" value="YVTN repeat-like/Quinoprotein amine dehydrogenase"/>
    <property type="match status" value="1"/>
</dbReference>
<sequence length="437" mass="45045">MTLIDLGEVRGDREPEPAPRPPRAVGRPLRVALAGVLALFVLASSAPVARPASAVLGGQLGSQVVVLGGRVYVLAPEVGSGGSREVTAHGTPAGAGAGIRTLWHMAVASTGRLVGVQERDGVALLVDYQPDGVETIAVDAATGERRWQQAGYPALAAGGGLLLLGDDVERGELRSVDPTSGRVRWSVPGHLGWAAFDDRDADGAAEQVALVTAAGGIELRDAVSGAVRAGLAAPPGGWQGSLQVEVAGDLLLASEQDEEEGEVRRVTAYGLAGLDRRWAVERPSFGYAGACGAVLCAVAYRGSGLSGLDPATGGVRWTNPRWQTVVAVRGDRLLAIADDQAGGTTSHLGVLDAATGREVADLGRWDLAFSRTPDGPYYGTRPDRDGGGLVVAELDLAGAAVRLRDVLPGAAGDCAADGRDIVCRRQSGTYGWWRLPA</sequence>
<dbReference type="Proteomes" id="UP000032254">
    <property type="component" value="Unassembled WGS sequence"/>
</dbReference>
<dbReference type="Pfam" id="PF13360">
    <property type="entry name" value="PQQ_2"/>
    <property type="match status" value="1"/>
</dbReference>
<proteinExistence type="predicted"/>